<dbReference type="OMA" id="YKHIRTA"/>
<evidence type="ECO:0000256" key="3">
    <source>
        <dbReference type="ARBA" id="ARBA00023136"/>
    </source>
</evidence>
<dbReference type="Proteomes" id="UP000014680">
    <property type="component" value="Unassembled WGS sequence"/>
</dbReference>
<keyword evidence="6" id="KW-1185">Reference proteome</keyword>
<protein>
    <recommendedName>
        <fullName evidence="4">MHD domain-containing protein</fullName>
    </recommendedName>
</protein>
<evidence type="ECO:0000256" key="2">
    <source>
        <dbReference type="ARBA" id="ARBA00022448"/>
    </source>
</evidence>
<dbReference type="InterPro" id="IPR028565">
    <property type="entry name" value="MHD"/>
</dbReference>
<dbReference type="AlphaFoldDB" id="L7FNI4"/>
<feature type="domain" description="MHD" evidence="4">
    <location>
        <begin position="214"/>
        <end position="438"/>
    </location>
</feature>
<evidence type="ECO:0000256" key="1">
    <source>
        <dbReference type="ARBA" id="ARBA00004308"/>
    </source>
</evidence>
<dbReference type="SUPFAM" id="SSF49447">
    <property type="entry name" value="Second domain of Mu2 adaptin subunit (ap50) of ap2 adaptor"/>
    <property type="match status" value="1"/>
</dbReference>
<evidence type="ECO:0000259" key="4">
    <source>
        <dbReference type="PROSITE" id="PS51072"/>
    </source>
</evidence>
<reference evidence="5 6" key="1">
    <citation type="submission" date="2012-10" db="EMBL/GenBank/DDBJ databases">
        <authorList>
            <person name="Zafar N."/>
            <person name="Inman J."/>
            <person name="Hall N."/>
            <person name="Lorenzi H."/>
            <person name="Caler E."/>
        </authorList>
    </citation>
    <scope>NUCLEOTIDE SEQUENCE [LARGE SCALE GENOMIC DNA]</scope>
    <source>
        <strain evidence="5 6">IP1</strain>
    </source>
</reference>
<dbReference type="VEuPathDB" id="AmoebaDB:EIN_335220"/>
<proteinExistence type="predicted"/>
<dbReference type="Gene3D" id="3.30.450.60">
    <property type="match status" value="1"/>
</dbReference>
<keyword evidence="3" id="KW-0472">Membrane</keyword>
<name>L7FNI4_ENTIV</name>
<dbReference type="Gene3D" id="2.60.40.1170">
    <property type="entry name" value="Mu homology domain, subdomain B"/>
    <property type="match status" value="1"/>
</dbReference>
<organism evidence="5 6">
    <name type="scientific">Entamoeba invadens IP1</name>
    <dbReference type="NCBI Taxonomy" id="370355"/>
    <lineage>
        <taxon>Eukaryota</taxon>
        <taxon>Amoebozoa</taxon>
        <taxon>Evosea</taxon>
        <taxon>Archamoebae</taxon>
        <taxon>Mastigamoebida</taxon>
        <taxon>Entamoebidae</taxon>
        <taxon>Entamoeba</taxon>
    </lineage>
</organism>
<dbReference type="EMBL" id="KB206750">
    <property type="protein sequence ID" value="ELP88550.1"/>
    <property type="molecule type" value="Genomic_DNA"/>
</dbReference>
<sequence length="438" mass="49774">MITTFSIYNSKGSRLYYTQVGPMKSETKEVIEIFITEVVLSNAKPTNVLHYKRSLCYHLLRNGCYFVLTTKDSLNSSVLILTTIVDFIQQFITINESNVLANVTLIDSILYESIGNGVLHSYDQFDVLRTSPLPSTLETEIEMVDFERGTQQRRACDKITDNYFCRKGSDFDFLDDAMDHPVAKTPPMETANFIAYEKVDRFNVLPAQHKRIQVDKLYVEHFEEINVTFRPDGDVKDVKLRGSLRMKLYTEGIQSLQLITDTTLQKVHINPLFEGEVQNGVLTWNNPHGCVPVFSYETDVKTFPVVLTGTIATEHNKLIMNVSYNAIGGTYVHAFCFTCPDDVDVIKTVENYTVIGRTVFVLLGKNATQKLNEHFAIELLFKERNAVKCDVPFGWITFETNFSASALNFTNITQKGQKVLQVDTSVQTRSGDYVLLFD</sequence>
<dbReference type="KEGG" id="eiv:EIN_335220"/>
<dbReference type="GO" id="GO:0012505">
    <property type="term" value="C:endomembrane system"/>
    <property type="evidence" value="ECO:0007669"/>
    <property type="project" value="UniProtKB-SubCell"/>
</dbReference>
<dbReference type="PROSITE" id="PS51072">
    <property type="entry name" value="MHD"/>
    <property type="match status" value="1"/>
</dbReference>
<accession>L7FNI4</accession>
<dbReference type="SUPFAM" id="SSF64356">
    <property type="entry name" value="SNARE-like"/>
    <property type="match status" value="1"/>
</dbReference>
<dbReference type="InterPro" id="IPR036168">
    <property type="entry name" value="AP2_Mu_C_sf"/>
</dbReference>
<evidence type="ECO:0000313" key="5">
    <source>
        <dbReference type="EMBL" id="ELP88550.1"/>
    </source>
</evidence>
<dbReference type="OrthoDB" id="26036at2759"/>
<keyword evidence="2" id="KW-0813">Transport</keyword>
<evidence type="ECO:0000313" key="6">
    <source>
        <dbReference type="Proteomes" id="UP000014680"/>
    </source>
</evidence>
<dbReference type="GeneID" id="14887546"/>
<comment type="subcellular location">
    <subcellularLocation>
        <location evidence="1">Endomembrane system</location>
    </subcellularLocation>
</comment>
<gene>
    <name evidence="5" type="ORF">EIN_335220</name>
</gene>
<dbReference type="RefSeq" id="XP_004255321.1">
    <property type="nucleotide sequence ID" value="XM_004255273.1"/>
</dbReference>
<dbReference type="InterPro" id="IPR011012">
    <property type="entry name" value="Longin-like_dom_sf"/>
</dbReference>